<dbReference type="InterPro" id="IPR012773">
    <property type="entry name" value="Ectoine_EctB"/>
</dbReference>
<keyword evidence="8 12" id="KW-0808">Transferase</keyword>
<dbReference type="Gene3D" id="3.90.1150.10">
    <property type="entry name" value="Aspartate Aminotransferase, domain 1"/>
    <property type="match status" value="1"/>
</dbReference>
<protein>
    <recommendedName>
        <fullName evidence="6 12">Diaminobutyrate--2-oxoglutarate transaminase</fullName>
        <ecNumber evidence="5 12">2.6.1.76</ecNumber>
    </recommendedName>
    <alternativeName>
        <fullName evidence="12">DABA aminotransferase</fullName>
    </alternativeName>
</protein>
<dbReference type="PANTHER" id="PTHR43552:SF2">
    <property type="entry name" value="DIAMINOBUTYRATE--2-OXOGLUTARATE TRANSAMINASE"/>
    <property type="match status" value="1"/>
</dbReference>
<dbReference type="Pfam" id="PF00202">
    <property type="entry name" value="Aminotran_3"/>
    <property type="match status" value="1"/>
</dbReference>
<evidence type="ECO:0000313" key="14">
    <source>
        <dbReference type="EMBL" id="MDI5966532.1"/>
    </source>
</evidence>
<sequence length="451" mass="47685">MTVTEPDTTVFDDLESAVRTYCRRFPAVFTRASGHRMWDEEGREYTDFLSGAGALNYGHNPPAVRGAVVDYLLADGPVHGLDLHTTAKAAFLRRLRDVVLRPRGLDYRVQFTGPTGTNAVEAAFKTARRVTGRTDVIAFTGGFHGLSLGALAASATSFKRGAAGVPLGHVTRMPYEGYAGDGVDTVDYLTRMLDDPGSGVDLPAAIVVETVQGEGGLAVASAEWLRRLARAARERGIPLIVDDIQAGCGRTGTFFSFEEAGIVPDLVCLSKSISGYGLPMALVLVRPELDQLGPGEHSGTFRGNNLAFVAAAACLDFWADPRFAEGVRRNAAELDALLTGLAARFTDLGCVPRGRGMIRGLAFTDEALADRVSRAAFDRGLLVETSGARGQVLKIMPPIVTGAAELALGVATLADAIASAARQPAREAAPEPAPDTAPEPAQRAAQEEGHK</sequence>
<dbReference type="InterPro" id="IPR015424">
    <property type="entry name" value="PyrdxlP-dep_Trfase"/>
</dbReference>
<dbReference type="RefSeq" id="WP_271322509.1">
    <property type="nucleotide sequence ID" value="NZ_JAAGKO020000054.1"/>
</dbReference>
<dbReference type="Proteomes" id="UP001156398">
    <property type="component" value="Unassembled WGS sequence"/>
</dbReference>
<evidence type="ECO:0000256" key="1">
    <source>
        <dbReference type="ARBA" id="ARBA00001933"/>
    </source>
</evidence>
<dbReference type="PANTHER" id="PTHR43552">
    <property type="entry name" value="DIAMINOBUTYRATE--2-OXOGLUTARATE AMINOTRANSFERASE"/>
    <property type="match status" value="1"/>
</dbReference>
<evidence type="ECO:0000256" key="4">
    <source>
        <dbReference type="ARBA" id="ARBA00008954"/>
    </source>
</evidence>
<dbReference type="InterPro" id="IPR015422">
    <property type="entry name" value="PyrdxlP-dep_Trfase_small"/>
</dbReference>
<dbReference type="PROSITE" id="PS00600">
    <property type="entry name" value="AA_TRANSFER_CLASS_3"/>
    <property type="match status" value="1"/>
</dbReference>
<dbReference type="InterPro" id="IPR005814">
    <property type="entry name" value="Aminotrans_3"/>
</dbReference>
<comment type="cofactor">
    <cofactor evidence="1 12">
        <name>pyridoxal 5'-phosphate</name>
        <dbReference type="ChEBI" id="CHEBI:597326"/>
    </cofactor>
</comment>
<dbReference type="EC" id="2.6.1.76" evidence="5 12"/>
<dbReference type="GO" id="GO:0045303">
    <property type="term" value="F:diaminobutyrate-2-oxoglutarate transaminase activity"/>
    <property type="evidence" value="ECO:0007669"/>
    <property type="project" value="UniProtKB-EC"/>
</dbReference>
<dbReference type="InterPro" id="IPR015421">
    <property type="entry name" value="PyrdxlP-dep_Trfase_major"/>
</dbReference>
<dbReference type="EMBL" id="JAAGKO020000054">
    <property type="protein sequence ID" value="MDI5966532.1"/>
    <property type="molecule type" value="Genomic_DNA"/>
</dbReference>
<keyword evidence="15" id="KW-1185">Reference proteome</keyword>
<keyword evidence="9 11" id="KW-0663">Pyridoxal phosphate</keyword>
<evidence type="ECO:0000256" key="5">
    <source>
        <dbReference type="ARBA" id="ARBA00013155"/>
    </source>
</evidence>
<evidence type="ECO:0000256" key="6">
    <source>
        <dbReference type="ARBA" id="ARBA00014798"/>
    </source>
</evidence>
<comment type="pathway">
    <text evidence="3 12">Amine and polyamine biosynthesis; ectoine biosynthesis; L-ectoine from L-aspartate 4-semialdehyde: step 1/3.</text>
</comment>
<dbReference type="InterPro" id="IPR004637">
    <property type="entry name" value="Dat"/>
</dbReference>
<dbReference type="CDD" id="cd00610">
    <property type="entry name" value="OAT_like"/>
    <property type="match status" value="1"/>
</dbReference>
<evidence type="ECO:0000256" key="10">
    <source>
        <dbReference type="ARBA" id="ARBA00049111"/>
    </source>
</evidence>
<feature type="region of interest" description="Disordered" evidence="13">
    <location>
        <begin position="421"/>
        <end position="451"/>
    </location>
</feature>
<dbReference type="NCBIfam" id="TIGR02407">
    <property type="entry name" value="ectoine_ectB"/>
    <property type="match status" value="1"/>
</dbReference>
<dbReference type="NCBIfam" id="TIGR00709">
    <property type="entry name" value="dat"/>
    <property type="match status" value="1"/>
</dbReference>
<gene>
    <name evidence="14" type="primary">ectB</name>
    <name evidence="14" type="ORF">POF43_028045</name>
</gene>
<evidence type="ECO:0000313" key="15">
    <source>
        <dbReference type="Proteomes" id="UP001156398"/>
    </source>
</evidence>
<comment type="catalytic activity">
    <reaction evidence="10 12">
        <text>L-2,4-diaminobutanoate + 2-oxoglutarate = L-aspartate 4-semialdehyde + L-glutamate</text>
        <dbReference type="Rhea" id="RHEA:11160"/>
        <dbReference type="ChEBI" id="CHEBI:16810"/>
        <dbReference type="ChEBI" id="CHEBI:29985"/>
        <dbReference type="ChEBI" id="CHEBI:58761"/>
        <dbReference type="ChEBI" id="CHEBI:537519"/>
        <dbReference type="EC" id="2.6.1.76"/>
    </reaction>
</comment>
<evidence type="ECO:0000256" key="7">
    <source>
        <dbReference type="ARBA" id="ARBA00022576"/>
    </source>
</evidence>
<evidence type="ECO:0000256" key="2">
    <source>
        <dbReference type="ARBA" id="ARBA00002189"/>
    </source>
</evidence>
<evidence type="ECO:0000256" key="3">
    <source>
        <dbReference type="ARBA" id="ARBA00004946"/>
    </source>
</evidence>
<evidence type="ECO:0000256" key="8">
    <source>
        <dbReference type="ARBA" id="ARBA00022679"/>
    </source>
</evidence>
<keyword evidence="7 12" id="KW-0032">Aminotransferase</keyword>
<dbReference type="SUPFAM" id="SSF53383">
    <property type="entry name" value="PLP-dependent transferases"/>
    <property type="match status" value="1"/>
</dbReference>
<dbReference type="NCBIfam" id="NF006733">
    <property type="entry name" value="PRK09264.1"/>
    <property type="match status" value="1"/>
</dbReference>
<evidence type="ECO:0000256" key="9">
    <source>
        <dbReference type="ARBA" id="ARBA00022898"/>
    </source>
</evidence>
<evidence type="ECO:0000256" key="12">
    <source>
        <dbReference type="RuleBase" id="RU365034"/>
    </source>
</evidence>
<organism evidence="14 15">
    <name type="scientific">Streptantibioticus silvisoli</name>
    <dbReference type="NCBI Taxonomy" id="2705255"/>
    <lineage>
        <taxon>Bacteria</taxon>
        <taxon>Bacillati</taxon>
        <taxon>Actinomycetota</taxon>
        <taxon>Actinomycetes</taxon>
        <taxon>Kitasatosporales</taxon>
        <taxon>Streptomycetaceae</taxon>
        <taxon>Streptantibioticus</taxon>
    </lineage>
</organism>
<comment type="function">
    <text evidence="2 12">Catalyzes reversively the conversion of L-aspartate beta-semialdehyde (ASA) to L-2,4-diaminobutyrate (DABA) by transamination with L-glutamate.</text>
</comment>
<evidence type="ECO:0000256" key="11">
    <source>
        <dbReference type="RuleBase" id="RU003560"/>
    </source>
</evidence>
<name>A0ABT6W715_9ACTN</name>
<comment type="similarity">
    <text evidence="4 11">Belongs to the class-III pyridoxal-phosphate-dependent aminotransferase family.</text>
</comment>
<dbReference type="InterPro" id="IPR049704">
    <property type="entry name" value="Aminotrans_3_PPA_site"/>
</dbReference>
<proteinExistence type="inferred from homology"/>
<comment type="caution">
    <text evidence="14">The sequence shown here is derived from an EMBL/GenBank/DDBJ whole genome shotgun (WGS) entry which is preliminary data.</text>
</comment>
<reference evidence="14 15" key="1">
    <citation type="submission" date="2023-05" db="EMBL/GenBank/DDBJ databases">
        <title>Streptantibioticus silvisoli sp. nov., acidotolerant actinomycetes 1 from pine litter.</title>
        <authorList>
            <person name="Swiecimska M."/>
            <person name="Golinska P."/>
            <person name="Sangal V."/>
            <person name="Wachnowicz B."/>
            <person name="Goodfellow M."/>
        </authorList>
    </citation>
    <scope>NUCLEOTIDE SEQUENCE [LARGE SCALE GENOMIC DNA]</scope>
    <source>
        <strain evidence="14 15">SL54</strain>
    </source>
</reference>
<accession>A0ABT6W715</accession>
<evidence type="ECO:0000256" key="13">
    <source>
        <dbReference type="SAM" id="MobiDB-lite"/>
    </source>
</evidence>
<dbReference type="PIRSF" id="PIRSF000521">
    <property type="entry name" value="Transaminase_4ab_Lys_Orn"/>
    <property type="match status" value="1"/>
</dbReference>
<dbReference type="Gene3D" id="3.40.640.10">
    <property type="entry name" value="Type I PLP-dependent aspartate aminotransferase-like (Major domain)"/>
    <property type="match status" value="1"/>
</dbReference>